<dbReference type="PROSITE" id="PS00134">
    <property type="entry name" value="TRYPSIN_HIS"/>
    <property type="match status" value="1"/>
</dbReference>
<dbReference type="InterPro" id="IPR051487">
    <property type="entry name" value="Ser/Thr_Proteases_Immune/Dev"/>
</dbReference>
<evidence type="ECO:0000256" key="3">
    <source>
        <dbReference type="SAM" id="SignalP"/>
    </source>
</evidence>
<dbReference type="InParanoid" id="A0A671FYF8"/>
<feature type="chain" id="PRO_5025595267" description="Peptidase S1 domain-containing protein" evidence="3">
    <location>
        <begin position="28"/>
        <end position="268"/>
    </location>
</feature>
<proteinExistence type="inferred from homology"/>
<dbReference type="InterPro" id="IPR043504">
    <property type="entry name" value="Peptidase_S1_PA_chymotrypsin"/>
</dbReference>
<dbReference type="FunFam" id="2.40.10.10:FF:000004">
    <property type="entry name" value="Tryptase gamma 1"/>
    <property type="match status" value="1"/>
</dbReference>
<dbReference type="AlphaFoldDB" id="A0A671FYF8"/>
<dbReference type="Proteomes" id="UP000472240">
    <property type="component" value="Unplaced"/>
</dbReference>
<dbReference type="InterPro" id="IPR001254">
    <property type="entry name" value="Trypsin_dom"/>
</dbReference>
<keyword evidence="1" id="KW-1015">Disulfide bond</keyword>
<reference evidence="5" key="2">
    <citation type="submission" date="2025-09" db="UniProtKB">
        <authorList>
            <consortium name="Ensembl"/>
        </authorList>
    </citation>
    <scope>IDENTIFICATION</scope>
</reference>
<keyword evidence="6" id="KW-1185">Reference proteome</keyword>
<evidence type="ECO:0000256" key="1">
    <source>
        <dbReference type="ARBA" id="ARBA00023157"/>
    </source>
</evidence>
<dbReference type="GO" id="GO:0004252">
    <property type="term" value="F:serine-type endopeptidase activity"/>
    <property type="evidence" value="ECO:0007669"/>
    <property type="project" value="InterPro"/>
</dbReference>
<keyword evidence="3" id="KW-0732">Signal</keyword>
<feature type="signal peptide" evidence="3">
    <location>
        <begin position="1"/>
        <end position="27"/>
    </location>
</feature>
<sequence>MSPDGSCPWRLWSAVTMLSLCLLQVTTYSLGRERVGIVGGCDVSASKYPWQVSLRFYNIKHHLWQHECGGSLIHPQWVLTAAHCVEPEDLEPCGFRVQVAQIIRHPKFNYSLFAEGGSDIALLKLEAPVSLSEHVSPVTLPWGDVTDNSLVLSQPLPTALLPPPYQMQEVAVPSEGNGVCNGQFQNFSSNDNDPAIKDEVLCARSEGRNFCRGDSGGPLVCSWNCTWVQVGVVSWGRPCGCDEFPGVYAGVTSYVPWIRQYVPVFSRP</sequence>
<protein>
    <recommendedName>
        <fullName evidence="4">Peptidase S1 domain-containing protein</fullName>
    </recommendedName>
</protein>
<evidence type="ECO:0000259" key="4">
    <source>
        <dbReference type="PROSITE" id="PS50240"/>
    </source>
</evidence>
<dbReference type="PRINTS" id="PR00722">
    <property type="entry name" value="CHYMOTRYPSIN"/>
</dbReference>
<evidence type="ECO:0000313" key="6">
    <source>
        <dbReference type="Proteomes" id="UP000472240"/>
    </source>
</evidence>
<dbReference type="OMA" id="RECNCHY"/>
<evidence type="ECO:0000256" key="2">
    <source>
        <dbReference type="ARBA" id="ARBA00024195"/>
    </source>
</evidence>
<evidence type="ECO:0000313" key="5">
    <source>
        <dbReference type="Ensembl" id="ENSRFEP00010028817.1"/>
    </source>
</evidence>
<dbReference type="GO" id="GO:0006508">
    <property type="term" value="P:proteolysis"/>
    <property type="evidence" value="ECO:0007669"/>
    <property type="project" value="InterPro"/>
</dbReference>
<dbReference type="InterPro" id="IPR009003">
    <property type="entry name" value="Peptidase_S1_PA"/>
</dbReference>
<feature type="domain" description="Peptidase S1" evidence="4">
    <location>
        <begin position="37"/>
        <end position="263"/>
    </location>
</feature>
<dbReference type="SMART" id="SM00020">
    <property type="entry name" value="Tryp_SPc"/>
    <property type="match status" value="1"/>
</dbReference>
<dbReference type="SUPFAM" id="SSF50494">
    <property type="entry name" value="Trypsin-like serine proteases"/>
    <property type="match status" value="1"/>
</dbReference>
<comment type="similarity">
    <text evidence="2">Belongs to the peptidase S1 family. CLIP subfamily.</text>
</comment>
<reference evidence="5" key="1">
    <citation type="submission" date="2025-08" db="UniProtKB">
        <authorList>
            <consortium name="Ensembl"/>
        </authorList>
    </citation>
    <scope>IDENTIFICATION</scope>
</reference>
<dbReference type="Ensembl" id="ENSRFET00010031286.1">
    <property type="protein sequence ID" value="ENSRFEP00010028817.1"/>
    <property type="gene ID" value="ENSRFEG00010019105.1"/>
</dbReference>
<organism evidence="5 6">
    <name type="scientific">Rhinolophus ferrumequinum</name>
    <name type="common">Greater horseshoe bat</name>
    <dbReference type="NCBI Taxonomy" id="59479"/>
    <lineage>
        <taxon>Eukaryota</taxon>
        <taxon>Metazoa</taxon>
        <taxon>Chordata</taxon>
        <taxon>Craniata</taxon>
        <taxon>Vertebrata</taxon>
        <taxon>Euteleostomi</taxon>
        <taxon>Mammalia</taxon>
        <taxon>Eutheria</taxon>
        <taxon>Laurasiatheria</taxon>
        <taxon>Chiroptera</taxon>
        <taxon>Yinpterochiroptera</taxon>
        <taxon>Rhinolophoidea</taxon>
        <taxon>Rhinolophidae</taxon>
        <taxon>Rhinolophinae</taxon>
        <taxon>Rhinolophus</taxon>
    </lineage>
</organism>
<name>A0A671FYF8_RHIFE</name>
<dbReference type="Pfam" id="PF00089">
    <property type="entry name" value="Trypsin"/>
    <property type="match status" value="1"/>
</dbReference>
<dbReference type="Gene3D" id="2.40.10.10">
    <property type="entry name" value="Trypsin-like serine proteases"/>
    <property type="match status" value="3"/>
</dbReference>
<dbReference type="CDD" id="cd00190">
    <property type="entry name" value="Tryp_SPc"/>
    <property type="match status" value="1"/>
</dbReference>
<accession>A0A671FYF8</accession>
<dbReference type="InterPro" id="IPR018114">
    <property type="entry name" value="TRYPSIN_HIS"/>
</dbReference>
<dbReference type="InterPro" id="IPR001314">
    <property type="entry name" value="Peptidase_S1A"/>
</dbReference>
<dbReference type="PANTHER" id="PTHR24256">
    <property type="entry name" value="TRYPTASE-RELATED"/>
    <property type="match status" value="1"/>
</dbReference>
<dbReference type="GeneTree" id="ENSGT00940000158868"/>
<dbReference type="PROSITE" id="PS50240">
    <property type="entry name" value="TRYPSIN_DOM"/>
    <property type="match status" value="1"/>
</dbReference>